<accession>A0A2H5XB39</accession>
<comment type="caution">
    <text evidence="2">The sequence shown here is derived from an EMBL/GenBank/DDBJ whole genome shotgun (WGS) entry which is preliminary data.</text>
</comment>
<reference evidence="3" key="1">
    <citation type="submission" date="2017-09" db="EMBL/GenBank/DDBJ databases">
        <title>Metaegenomics of thermophilic ammonia-oxidizing enrichment culture.</title>
        <authorList>
            <person name="Kato S."/>
            <person name="Suzuki K."/>
        </authorList>
    </citation>
    <scope>NUCLEOTIDE SEQUENCE [LARGE SCALE GENOMIC DNA]</scope>
</reference>
<dbReference type="AlphaFoldDB" id="A0A2H5XB39"/>
<sequence>MRLLSVCAAAVLTTSLALADHDRNRCVVIVTPSVVRPLVGSAVFWGGFPAVTAPVIGGTFVTTPLLVTPAPFFCVQFATGNLSLLWCEPLQTGVVIIGQPFRFPSRMFIDRTAPFADRATAFGRAGTTLVGPGTAIDQTTPLSDRATAFNRAGTTIVVDPVVTFGTPQVWQNPLLQPGVQVFQLRHRSADEVAQILNRSGILPDGQFVGMGDILIASAPSLATSGVQQSRLRDLIATLDKPTAAPSQSQSPLSAITFRVEVFRAHATACAAQEQLPRDRLTLLQTLGYPCAHRVVETQWRPAVQDTLTVKTDSVEVTLRSRSDTAGIVLTLNGKLGDRRVQQEGKTPIGKQPIALIAPTSDGKDTVIVLLTPQP</sequence>
<proteinExistence type="predicted"/>
<protein>
    <recommendedName>
        <fullName evidence="4">PASTA domain-containing protein</fullName>
    </recommendedName>
</protein>
<evidence type="ECO:0000313" key="3">
    <source>
        <dbReference type="Proteomes" id="UP000236173"/>
    </source>
</evidence>
<evidence type="ECO:0008006" key="4">
    <source>
        <dbReference type="Google" id="ProtNLM"/>
    </source>
</evidence>
<feature type="signal peptide" evidence="1">
    <location>
        <begin position="1"/>
        <end position="19"/>
    </location>
</feature>
<name>A0A2H5XB39_9BACT</name>
<dbReference type="Proteomes" id="UP000236173">
    <property type="component" value="Unassembled WGS sequence"/>
</dbReference>
<feature type="chain" id="PRO_5014152415" description="PASTA domain-containing protein" evidence="1">
    <location>
        <begin position="20"/>
        <end position="374"/>
    </location>
</feature>
<organism evidence="2 3">
    <name type="scientific">Candidatus Fervidibacter japonicus</name>
    <dbReference type="NCBI Taxonomy" id="2035412"/>
    <lineage>
        <taxon>Bacteria</taxon>
        <taxon>Candidatus Fervidibacterota</taxon>
        <taxon>Candidatus Fervidibacter</taxon>
    </lineage>
</organism>
<keyword evidence="1" id="KW-0732">Signal</keyword>
<gene>
    <name evidence="2" type="ORF">HRbin17_00920</name>
</gene>
<evidence type="ECO:0000256" key="1">
    <source>
        <dbReference type="SAM" id="SignalP"/>
    </source>
</evidence>
<dbReference type="EMBL" id="BEHT01000010">
    <property type="protein sequence ID" value="GBC98408.1"/>
    <property type="molecule type" value="Genomic_DNA"/>
</dbReference>
<evidence type="ECO:0000313" key="2">
    <source>
        <dbReference type="EMBL" id="GBC98408.1"/>
    </source>
</evidence>